<dbReference type="InterPro" id="IPR029058">
    <property type="entry name" value="AB_hydrolase_fold"/>
</dbReference>
<proteinExistence type="inferred from homology"/>
<evidence type="ECO:0000313" key="4">
    <source>
        <dbReference type="EnsemblFungi" id="PTTG_25360-t43_1-p1"/>
    </source>
</evidence>
<keyword evidence="5" id="KW-1185">Reference proteome</keyword>
<evidence type="ECO:0000256" key="1">
    <source>
        <dbReference type="ARBA" id="ARBA00008645"/>
    </source>
</evidence>
<accession>A0A0C4EUT1</accession>
<dbReference type="Gene3D" id="3.40.50.1820">
    <property type="entry name" value="alpha/beta hydrolase"/>
    <property type="match status" value="1"/>
</dbReference>
<feature type="domain" description="AB hydrolase-1" evidence="2">
    <location>
        <begin position="57"/>
        <end position="135"/>
    </location>
</feature>
<reference evidence="3" key="1">
    <citation type="submission" date="2009-11" db="EMBL/GenBank/DDBJ databases">
        <authorList>
            <consortium name="The Broad Institute Genome Sequencing Platform"/>
            <person name="Ward D."/>
            <person name="Feldgarden M."/>
            <person name="Earl A."/>
            <person name="Young S.K."/>
            <person name="Zeng Q."/>
            <person name="Koehrsen M."/>
            <person name="Alvarado L."/>
            <person name="Berlin A."/>
            <person name="Bochicchio J."/>
            <person name="Borenstein D."/>
            <person name="Chapman S.B."/>
            <person name="Chen Z."/>
            <person name="Engels R."/>
            <person name="Freedman E."/>
            <person name="Gellesch M."/>
            <person name="Goldberg J."/>
            <person name="Griggs A."/>
            <person name="Gujja S."/>
            <person name="Heilman E."/>
            <person name="Heiman D."/>
            <person name="Hepburn T."/>
            <person name="Howarth C."/>
            <person name="Jen D."/>
            <person name="Larson L."/>
            <person name="Lewis B."/>
            <person name="Mehta T."/>
            <person name="Park D."/>
            <person name="Pearson M."/>
            <person name="Roberts A."/>
            <person name="Saif S."/>
            <person name="Shea T."/>
            <person name="Shenoy N."/>
            <person name="Sisk P."/>
            <person name="Stolte C."/>
            <person name="Sykes S."/>
            <person name="Thomson T."/>
            <person name="Walk T."/>
            <person name="White J."/>
            <person name="Yandava C."/>
            <person name="Izard J."/>
            <person name="Baranova O.V."/>
            <person name="Blanton J.M."/>
            <person name="Tanner A.C."/>
            <person name="Dewhirst F.E."/>
            <person name="Haas B."/>
            <person name="Nusbaum C."/>
            <person name="Birren B."/>
        </authorList>
    </citation>
    <scope>NUCLEOTIDE SEQUENCE [LARGE SCALE GENOMIC DNA]</scope>
    <source>
        <strain evidence="3">1-1 BBBD Race 1</strain>
    </source>
</reference>
<dbReference type="InterPro" id="IPR000073">
    <property type="entry name" value="AB_hydrolase_1"/>
</dbReference>
<dbReference type="OMA" id="IWVELIS"/>
<dbReference type="Proteomes" id="UP000005240">
    <property type="component" value="Unassembled WGS sequence"/>
</dbReference>
<reference evidence="4" key="4">
    <citation type="submission" date="2025-05" db="UniProtKB">
        <authorList>
            <consortium name="EnsemblFungi"/>
        </authorList>
    </citation>
    <scope>IDENTIFICATION</scope>
    <source>
        <strain evidence="4">isolate 1-1 / race 1 (BBBD)</strain>
    </source>
</reference>
<dbReference type="AlphaFoldDB" id="A0A0C4EUT1"/>
<dbReference type="EnsemblFungi" id="PTTG_25360-t43_1">
    <property type="protein sequence ID" value="PTTG_25360-t43_1-p1"/>
    <property type="gene ID" value="PTTG_25360"/>
</dbReference>
<reference evidence="4 5" key="3">
    <citation type="journal article" date="2017" name="G3 (Bethesda)">
        <title>Comparative analysis highlights variable genome content of wheat rusts and divergence of the mating loci.</title>
        <authorList>
            <person name="Cuomo C.A."/>
            <person name="Bakkeren G."/>
            <person name="Khalil H.B."/>
            <person name="Panwar V."/>
            <person name="Joly D."/>
            <person name="Linning R."/>
            <person name="Sakthikumar S."/>
            <person name="Song X."/>
            <person name="Adiconis X."/>
            <person name="Fan L."/>
            <person name="Goldberg J.M."/>
            <person name="Levin J.Z."/>
            <person name="Young S."/>
            <person name="Zeng Q."/>
            <person name="Anikster Y."/>
            <person name="Bruce M."/>
            <person name="Wang M."/>
            <person name="Yin C."/>
            <person name="McCallum B."/>
            <person name="Szabo L.J."/>
            <person name="Hulbert S."/>
            <person name="Chen X."/>
            <person name="Fellers J.P."/>
        </authorList>
    </citation>
    <scope>NUCLEOTIDE SEQUENCE</scope>
    <source>
        <strain evidence="5">Isolate 1-1 / race 1 (BBBD)</strain>
        <strain evidence="4">isolate 1-1 / race 1 (BBBD)</strain>
    </source>
</reference>
<evidence type="ECO:0000259" key="2">
    <source>
        <dbReference type="Pfam" id="PF00561"/>
    </source>
</evidence>
<protein>
    <recommendedName>
        <fullName evidence="2">AB hydrolase-1 domain-containing protein</fullName>
    </recommendedName>
</protein>
<gene>
    <name evidence="3" type="ORF">PTTG_25360</name>
</gene>
<dbReference type="VEuPathDB" id="FungiDB:PTTG_25360"/>
<dbReference type="Pfam" id="PF00561">
    <property type="entry name" value="Abhydrolase_1"/>
    <property type="match status" value="1"/>
</dbReference>
<reference evidence="3" key="2">
    <citation type="submission" date="2016-05" db="EMBL/GenBank/DDBJ databases">
        <title>Comparative analysis highlights variable genome content of wheat rusts and divergence of the mating loci.</title>
        <authorList>
            <person name="Cuomo C.A."/>
            <person name="Bakkeren G."/>
            <person name="Szabo L."/>
            <person name="Khalil H."/>
            <person name="Joly D."/>
            <person name="Goldberg J."/>
            <person name="Young S."/>
            <person name="Zeng Q."/>
            <person name="Fellers J."/>
        </authorList>
    </citation>
    <scope>NUCLEOTIDE SEQUENCE [LARGE SCALE GENOMIC DNA]</scope>
    <source>
        <strain evidence="3">1-1 BBBD Race 1</strain>
    </source>
</reference>
<dbReference type="EMBL" id="ADAS02000003">
    <property type="protein sequence ID" value="OAV99362.1"/>
    <property type="molecule type" value="Genomic_DNA"/>
</dbReference>
<name>A0A0C4EUT1_PUCT1</name>
<organism evidence="3">
    <name type="scientific">Puccinia triticina (isolate 1-1 / race 1 (BBBD))</name>
    <name type="common">Brown leaf rust fungus</name>
    <dbReference type="NCBI Taxonomy" id="630390"/>
    <lineage>
        <taxon>Eukaryota</taxon>
        <taxon>Fungi</taxon>
        <taxon>Dikarya</taxon>
        <taxon>Basidiomycota</taxon>
        <taxon>Pucciniomycotina</taxon>
        <taxon>Pucciniomycetes</taxon>
        <taxon>Pucciniales</taxon>
        <taxon>Pucciniaceae</taxon>
        <taxon>Puccinia</taxon>
    </lineage>
</organism>
<sequence>MPFVTVSSGVQLHYEISYCTEGDVGPTERPWLMVVHPLLMDSSYLKAFCDHPAIRASFNQVLFDARHHGRSMDPPSKPVDLFSLAADFAIGLDKLQIQAVHAFGSHPWSSEIVLRMAAVFPSKVLSLCLCSIPPPILEPYVERAFQECFDACAHPESVEEWDEGVGAVQWFNFGEPSLVDRDILDEWASIVVRRIPPSRASNSCLCVLPFLRACKVLKSDFIPDGLRPEVEIPILILRGGNDMIFTEAGSRGRLDEFPFHEHSTVKTIEDAPSTFIKTHPQETQAYYLSWIQELLVDGKYSCKHNPVTTCWRSSLEKLAHHFKDDSIATRDPSQSDSYSRQTPEETTFFAHMLAELSAGQVKTFSLFGGGAPEPWTDASFQEKVPWRFSSRFDEARLSSRGPLLIQPAEHNYEVEEIKIKTSVEVCYHTSNIVGFPARSIR</sequence>
<dbReference type="PANTHER" id="PTHR43039">
    <property type="entry name" value="ESTERASE-RELATED"/>
    <property type="match status" value="1"/>
</dbReference>
<evidence type="ECO:0000313" key="3">
    <source>
        <dbReference type="EMBL" id="OAV99362.1"/>
    </source>
</evidence>
<dbReference type="SUPFAM" id="SSF53474">
    <property type="entry name" value="alpha/beta-Hydrolases"/>
    <property type="match status" value="1"/>
</dbReference>
<comment type="similarity">
    <text evidence="1">Belongs to the AB hydrolase superfamily.</text>
</comment>
<evidence type="ECO:0000313" key="5">
    <source>
        <dbReference type="Proteomes" id="UP000005240"/>
    </source>
</evidence>
<dbReference type="OrthoDB" id="19657at2759"/>